<evidence type="ECO:0000256" key="6">
    <source>
        <dbReference type="ARBA" id="ARBA00023157"/>
    </source>
</evidence>
<dbReference type="CDD" id="cd00112">
    <property type="entry name" value="LDLa"/>
    <property type="match status" value="1"/>
</dbReference>
<dbReference type="EMBL" id="UINC01012509">
    <property type="protein sequence ID" value="SVA54594.1"/>
    <property type="molecule type" value="Genomic_DNA"/>
</dbReference>
<sequence length="555" mass="60993">MSFSRFSVLAVFLMMVMSAFVALPTYNVGADEHEGDEGGPYLNAFPTGSGGADEDYEMSLSDASITLMATELTYNNSYRIMWEIYRMDLDSFDPVAYDYMLSFVGDTDENFESILGDDVFGDEIFVAGCYQFWSQLIDEDASPNAIVVEVEHWPFTLDVPMDACGPGPGEGGHTFVCGNGDVIPFEWVNDGGEDCTDGSDEQQYDSDGNEINWFDCHDTSEIWVWKVNDGTEDCPDGEDEYSGGDCPFMDGPDSPCGALECEDHESAACEDFVSDYCDDHDDPGCYYDGGDGGGDGGGEGDFGPSSAHIDVSMIELGYWEAHASAVFDDPIWANEMRMGIAGMCAEMMGTGMDEITEECFNHWNDMTQNDGSGEGDYDRGCPHDMDDETCDAFRSLCHSDDPSRLDCFRAILAYCDNHDDQMCHEGIASEDDGGPIFRALFDYEDGDITSEEFMDILVDDFYGGGGSEPALYDTSTFTVDEDGFYSLRPFFGSYWEGGHDFVCGNGDTVAFTFVNDNYGDCPDGADEQWYDSGTPEDTSDDCQKWNDATCVGAFV</sequence>
<protein>
    <recommendedName>
        <fullName evidence="8">EF-hand domain-containing protein</fullName>
    </recommendedName>
</protein>
<organism evidence="7">
    <name type="scientific">marine metagenome</name>
    <dbReference type="NCBI Taxonomy" id="408172"/>
    <lineage>
        <taxon>unclassified sequences</taxon>
        <taxon>metagenomes</taxon>
        <taxon>ecological metagenomes</taxon>
    </lineage>
</organism>
<evidence type="ECO:0000256" key="3">
    <source>
        <dbReference type="ARBA" id="ARBA00022737"/>
    </source>
</evidence>
<keyword evidence="4" id="KW-1133">Transmembrane helix</keyword>
<proteinExistence type="predicted"/>
<dbReference type="AlphaFoldDB" id="A0A381WQ11"/>
<dbReference type="SUPFAM" id="SSF57424">
    <property type="entry name" value="LDL receptor-like module"/>
    <property type="match status" value="3"/>
</dbReference>
<dbReference type="Gene3D" id="4.10.400.10">
    <property type="entry name" value="Low-density Lipoprotein Receptor"/>
    <property type="match status" value="1"/>
</dbReference>
<keyword evidence="6" id="KW-1015">Disulfide bond</keyword>
<accession>A0A381WQ11</accession>
<dbReference type="Pfam" id="PF00057">
    <property type="entry name" value="Ldl_recept_a"/>
    <property type="match status" value="1"/>
</dbReference>
<feature type="non-terminal residue" evidence="7">
    <location>
        <position position="555"/>
    </location>
</feature>
<dbReference type="PANTHER" id="PTHR24270">
    <property type="entry name" value="LOW-DENSITY LIPOPROTEIN RECEPTOR-RELATED"/>
    <property type="match status" value="1"/>
</dbReference>
<evidence type="ECO:0000256" key="1">
    <source>
        <dbReference type="ARBA" id="ARBA00004167"/>
    </source>
</evidence>
<evidence type="ECO:0000256" key="5">
    <source>
        <dbReference type="ARBA" id="ARBA00023136"/>
    </source>
</evidence>
<keyword evidence="3" id="KW-0677">Repeat</keyword>
<reference evidence="7" key="1">
    <citation type="submission" date="2018-05" db="EMBL/GenBank/DDBJ databases">
        <authorList>
            <person name="Lanie J.A."/>
            <person name="Ng W.-L."/>
            <person name="Kazmierczak K.M."/>
            <person name="Andrzejewski T.M."/>
            <person name="Davidsen T.M."/>
            <person name="Wayne K.J."/>
            <person name="Tettelin H."/>
            <person name="Glass J.I."/>
            <person name="Rusch D."/>
            <person name="Podicherti R."/>
            <person name="Tsui H.-C.T."/>
            <person name="Winkler M.E."/>
        </authorList>
    </citation>
    <scope>NUCLEOTIDE SEQUENCE</scope>
</reference>
<keyword evidence="2" id="KW-0812">Transmembrane</keyword>
<keyword evidence="5" id="KW-0472">Membrane</keyword>
<evidence type="ECO:0000256" key="4">
    <source>
        <dbReference type="ARBA" id="ARBA00022989"/>
    </source>
</evidence>
<evidence type="ECO:0000256" key="2">
    <source>
        <dbReference type="ARBA" id="ARBA00022692"/>
    </source>
</evidence>
<dbReference type="PANTHER" id="PTHR24270:SF62">
    <property type="entry name" value="LOW-DENSITY LIPOPROTEIN RECEPTOR-RELATED PROTEIN 2"/>
    <property type="match status" value="1"/>
</dbReference>
<evidence type="ECO:0000313" key="7">
    <source>
        <dbReference type="EMBL" id="SVA54594.1"/>
    </source>
</evidence>
<dbReference type="GO" id="GO:0005886">
    <property type="term" value="C:plasma membrane"/>
    <property type="evidence" value="ECO:0007669"/>
    <property type="project" value="TreeGrafter"/>
</dbReference>
<dbReference type="SMART" id="SM00192">
    <property type="entry name" value="LDLa"/>
    <property type="match status" value="3"/>
</dbReference>
<evidence type="ECO:0008006" key="8">
    <source>
        <dbReference type="Google" id="ProtNLM"/>
    </source>
</evidence>
<gene>
    <name evidence="7" type="ORF">METZ01_LOCUS107448</name>
</gene>
<dbReference type="InterPro" id="IPR036055">
    <property type="entry name" value="LDL_receptor-like_sf"/>
</dbReference>
<dbReference type="PRINTS" id="PR00261">
    <property type="entry name" value="LDLRECEPTOR"/>
</dbReference>
<dbReference type="InterPro" id="IPR002172">
    <property type="entry name" value="LDrepeatLR_classA_rpt"/>
</dbReference>
<dbReference type="InterPro" id="IPR050685">
    <property type="entry name" value="LDLR"/>
</dbReference>
<name>A0A381WQ11_9ZZZZ</name>
<comment type="subcellular location">
    <subcellularLocation>
        <location evidence="1">Membrane</location>
        <topology evidence="1">Single-pass membrane protein</topology>
    </subcellularLocation>
</comment>